<feature type="domain" description="Carrier" evidence="7">
    <location>
        <begin position="546"/>
        <end position="620"/>
    </location>
</feature>
<dbReference type="GO" id="GO:0010106">
    <property type="term" value="P:cellular response to iron ion starvation"/>
    <property type="evidence" value="ECO:0007669"/>
    <property type="project" value="UniProtKB-ARBA"/>
</dbReference>
<dbReference type="FunFam" id="3.30.300.30:FF:000015">
    <property type="entry name" value="Nonribosomal peptide synthase SidD"/>
    <property type="match status" value="1"/>
</dbReference>
<evidence type="ECO:0000313" key="8">
    <source>
        <dbReference type="EMBL" id="KEQ70006.1"/>
    </source>
</evidence>
<keyword evidence="9" id="KW-1185">Reference proteome</keyword>
<dbReference type="HOGENOM" id="CLU_000092_2_0_1"/>
<dbReference type="InterPro" id="IPR006162">
    <property type="entry name" value="Ppantetheine_attach_site"/>
</dbReference>
<comment type="pathway">
    <text evidence="1">Siderophore biosynthesis.</text>
</comment>
<dbReference type="NCBIfam" id="TIGR01733">
    <property type="entry name" value="AA-adenyl-dom"/>
    <property type="match status" value="2"/>
</dbReference>
<evidence type="ECO:0000256" key="5">
    <source>
        <dbReference type="ARBA" id="ARBA00029454"/>
    </source>
</evidence>
<dbReference type="SUPFAM" id="SSF52777">
    <property type="entry name" value="CoA-dependent acyltransferases"/>
    <property type="match status" value="12"/>
</dbReference>
<dbReference type="FunFam" id="3.30.300.30:FF:000033">
    <property type="entry name" value="Nonribosomal siderophore peptide synthase SidC"/>
    <property type="match status" value="1"/>
</dbReference>
<protein>
    <submittedName>
        <fullName evidence="8">Peptide synthetase</fullName>
    </submittedName>
</protein>
<evidence type="ECO:0000313" key="9">
    <source>
        <dbReference type="Proteomes" id="UP000027730"/>
    </source>
</evidence>
<dbReference type="Gene3D" id="3.30.559.10">
    <property type="entry name" value="Chloramphenicol acetyltransferase-like domain"/>
    <property type="match status" value="6"/>
</dbReference>
<dbReference type="InterPro" id="IPR023213">
    <property type="entry name" value="CAT-like_dom_sf"/>
</dbReference>
<comment type="similarity">
    <text evidence="5">Belongs to the NRP synthetase family.</text>
</comment>
<dbReference type="InterPro" id="IPR009081">
    <property type="entry name" value="PP-bd_ACP"/>
</dbReference>
<dbReference type="InterPro" id="IPR042099">
    <property type="entry name" value="ANL_N_sf"/>
</dbReference>
<dbReference type="PROSITE" id="PS00012">
    <property type="entry name" value="PHOSPHOPANTETHEINE"/>
    <property type="match status" value="4"/>
</dbReference>
<dbReference type="OrthoDB" id="416786at2759"/>
<dbReference type="CDD" id="cd19542">
    <property type="entry name" value="CT_NRPS-like"/>
    <property type="match status" value="4"/>
</dbReference>
<gene>
    <name evidence="8" type="ORF">M436DRAFT_55021</name>
</gene>
<dbReference type="InterPro" id="IPR010071">
    <property type="entry name" value="AA_adenyl_dom"/>
</dbReference>
<evidence type="ECO:0000259" key="7">
    <source>
        <dbReference type="PROSITE" id="PS50075"/>
    </source>
</evidence>
<dbReference type="InterPro" id="IPR036736">
    <property type="entry name" value="ACP-like_sf"/>
</dbReference>
<evidence type="ECO:0000256" key="4">
    <source>
        <dbReference type="ARBA" id="ARBA00022598"/>
    </source>
</evidence>
<dbReference type="GO" id="GO:0005737">
    <property type="term" value="C:cytoplasm"/>
    <property type="evidence" value="ECO:0007669"/>
    <property type="project" value="TreeGrafter"/>
</dbReference>
<dbReference type="GO" id="GO:0016874">
    <property type="term" value="F:ligase activity"/>
    <property type="evidence" value="ECO:0007669"/>
    <property type="project" value="UniProtKB-KW"/>
</dbReference>
<dbReference type="Gene3D" id="1.10.1200.10">
    <property type="entry name" value="ACP-like"/>
    <property type="match status" value="6"/>
</dbReference>
<dbReference type="NCBIfam" id="NF003417">
    <property type="entry name" value="PRK04813.1"/>
    <property type="match status" value="3"/>
</dbReference>
<dbReference type="FunFam" id="3.40.50.980:FF:000001">
    <property type="entry name" value="Non-ribosomal peptide synthetase"/>
    <property type="match status" value="1"/>
</dbReference>
<dbReference type="Pfam" id="PF00668">
    <property type="entry name" value="Condensation"/>
    <property type="match status" value="6"/>
</dbReference>
<dbReference type="PROSITE" id="PS50075">
    <property type="entry name" value="CARRIER"/>
    <property type="match status" value="6"/>
</dbReference>
<proteinExistence type="inferred from homology"/>
<dbReference type="SUPFAM" id="SSF56801">
    <property type="entry name" value="Acetyl-CoA synthetase-like"/>
    <property type="match status" value="3"/>
</dbReference>
<accession>A0A074X5Z7</accession>
<dbReference type="Pfam" id="PF00501">
    <property type="entry name" value="AMP-binding"/>
    <property type="match status" value="3"/>
</dbReference>
<dbReference type="SMART" id="SM01294">
    <property type="entry name" value="PKS_PP_betabranch"/>
    <property type="match status" value="1"/>
</dbReference>
<dbReference type="PANTHER" id="PTHR45527">
    <property type="entry name" value="NONRIBOSOMAL PEPTIDE SYNTHETASE"/>
    <property type="match status" value="1"/>
</dbReference>
<dbReference type="CDD" id="cd05918">
    <property type="entry name" value="A_NRPS_SidN3_like"/>
    <property type="match status" value="3"/>
</dbReference>
<feature type="domain" description="Carrier" evidence="7">
    <location>
        <begin position="3800"/>
        <end position="3873"/>
    </location>
</feature>
<dbReference type="EMBL" id="KL584719">
    <property type="protein sequence ID" value="KEQ70006.1"/>
    <property type="molecule type" value="Genomic_DNA"/>
</dbReference>
<keyword evidence="4" id="KW-0436">Ligase</keyword>
<dbReference type="Gene3D" id="3.30.559.30">
    <property type="entry name" value="Nonribosomal peptide synthetase, condensation domain"/>
    <property type="match status" value="6"/>
</dbReference>
<dbReference type="GO" id="GO:0031177">
    <property type="term" value="F:phosphopantetheine binding"/>
    <property type="evidence" value="ECO:0007669"/>
    <property type="project" value="InterPro"/>
</dbReference>
<dbReference type="Pfam" id="PF00550">
    <property type="entry name" value="PP-binding"/>
    <property type="match status" value="6"/>
</dbReference>
<dbReference type="PROSITE" id="PS00455">
    <property type="entry name" value="AMP_BINDING"/>
    <property type="match status" value="2"/>
</dbReference>
<evidence type="ECO:0000256" key="1">
    <source>
        <dbReference type="ARBA" id="ARBA00004924"/>
    </source>
</evidence>
<dbReference type="RefSeq" id="XP_013424112.1">
    <property type="nucleotide sequence ID" value="XM_013568658.1"/>
</dbReference>
<dbReference type="GeneID" id="25412047"/>
<dbReference type="InterPro" id="IPR001242">
    <property type="entry name" value="Condensation_dom"/>
</dbReference>
<keyword evidence="2" id="KW-0596">Phosphopantetheine</keyword>
<feature type="domain" description="Carrier" evidence="7">
    <location>
        <begin position="1615"/>
        <end position="1692"/>
    </location>
</feature>
<keyword evidence="3" id="KW-0597">Phosphoprotein</keyword>
<evidence type="ECO:0000256" key="3">
    <source>
        <dbReference type="ARBA" id="ARBA00022553"/>
    </source>
</evidence>
<organism evidence="8 9">
    <name type="scientific">Aureobasidium namibiae CBS 147.97</name>
    <dbReference type="NCBI Taxonomy" id="1043004"/>
    <lineage>
        <taxon>Eukaryota</taxon>
        <taxon>Fungi</taxon>
        <taxon>Dikarya</taxon>
        <taxon>Ascomycota</taxon>
        <taxon>Pezizomycotina</taxon>
        <taxon>Dothideomycetes</taxon>
        <taxon>Dothideomycetidae</taxon>
        <taxon>Dothideales</taxon>
        <taxon>Saccotheciaceae</taxon>
        <taxon>Aureobasidium</taxon>
    </lineage>
</organism>
<feature type="domain" description="Carrier" evidence="7">
    <location>
        <begin position="4363"/>
        <end position="4439"/>
    </location>
</feature>
<dbReference type="GO" id="GO:0043041">
    <property type="term" value="P:amino acid activation for nonribosomal peptide biosynthetic process"/>
    <property type="evidence" value="ECO:0007669"/>
    <property type="project" value="TreeGrafter"/>
</dbReference>
<feature type="region of interest" description="Disordered" evidence="6">
    <location>
        <begin position="2153"/>
        <end position="2174"/>
    </location>
</feature>
<dbReference type="InterPro" id="IPR020845">
    <property type="entry name" value="AMP-binding_CS"/>
</dbReference>
<dbReference type="Gene3D" id="3.40.50.12780">
    <property type="entry name" value="N-terminal domain of ligase-like"/>
    <property type="match status" value="3"/>
</dbReference>
<dbReference type="STRING" id="1043004.A0A074X5Z7"/>
<dbReference type="InterPro" id="IPR045851">
    <property type="entry name" value="AMP-bd_C_sf"/>
</dbReference>
<dbReference type="PANTHER" id="PTHR45527:SF1">
    <property type="entry name" value="FATTY ACID SYNTHASE"/>
    <property type="match status" value="1"/>
</dbReference>
<evidence type="ECO:0000256" key="6">
    <source>
        <dbReference type="SAM" id="MobiDB-lite"/>
    </source>
</evidence>
<dbReference type="SMART" id="SM00823">
    <property type="entry name" value="PKS_PP"/>
    <property type="match status" value="6"/>
</dbReference>
<dbReference type="Gene3D" id="3.30.300.30">
    <property type="match status" value="3"/>
</dbReference>
<dbReference type="FunFam" id="3.40.50.12780:FF:000024">
    <property type="entry name" value="Nonribosomal siderophore peptide synthase SidC"/>
    <property type="match status" value="2"/>
</dbReference>
<feature type="domain" description="Carrier" evidence="7">
    <location>
        <begin position="3248"/>
        <end position="3325"/>
    </location>
</feature>
<name>A0A074X5Z7_9PEZI</name>
<sequence>MPSRTISVDEKTLEMDENLSILNPFPTRLEGPELLHELISGPETPGTALEYLDADGKSSTLSYSELHRRSEHLAWRLVEVSRRISRKNLGIVPIYIPQCTSLYISQLAILKSGAAFCPLNLDVPEERLKFILKDTSAGILLTTSAMRQKIPELEGITVIVVDDEQSESESEREFFDEKMICPNSSSLAYIMYTSGSTGLPKAVCLSHRAVTQSLLAHDRFIPSFSRFLQFASPTFDVSVFEIFFPWYRGATLVSVQRNRLLGDLPGTITSLNIDAAELTPSVAASLVRTRENVPTLRALLTIGEMLNTQVIQQFGGSADKPGILYGMYGPTEAAIHCTLQPDFDVDLPAGTIGIPLDTVSCFIVKPAESAEHASEIGILPIGEIGELVVGGHQLADGYLNRKEQTQAAFVTHPKFGSLYRTGDKARLHRDGTLECYGRISSGQVKLRGQRVELGEIEHAASKADGCHAVVASVISGLLVLFCIGDSNEISSKDIKSACQEWLPAYMIPSDIVLLDDFPYLPSGKVDKKKLETDYNLNTTQNESGSSDVSENARGLARIIQSVLGISIDHSTDLSAAGLDSLRAIQVASELRRQGCADVGALELLSATNILALDELIRIKANKSDDYYNDTKGWKEIIYELRSSVEKDLESKAVVGDIEDVLPCTPLQDAMLVETARQPQAYYNELRLTVSPNISFERVRQALLALAERHTALRSGFSTSGLYQCAYAQVVWKTLADSQFAHVESFTAGWSVTSQDALLRPLNFQYKGSGAGAELLVNIHHALYDQWSVEIILEDLETLLQNEEIPERPSFVAVNKFFSLRRSEDQTSHLDFWEEYLSGANPGRLPNLSPRMMTPQSLRSIQHTIDMDMDTLRQAAHSYSCSTHVFFQAAYAILLGSYMGTEDVVFGTVFSGRTLPIADIESMVGPLLSTLPTRIDTMESRRFSDVLRRLQEDNREIMQHSMTSLADVKKARGATPGEALFDSIFVWQETARPNVRASTLLNMVEARDYLEFTLTLELEPIQQGVKIKATYQPSVMPSQHIEILLQQLDALVKIAVARPETLMGELNSQLPTSVLSIANAEPRSFVYKNGLGSVVESHALNSSSDLALVFAHDIQEGSSRVESLTYGELNTRANQLANYLISQGVKRDELICVCMDKSVALYVSILAAVKAGCGYLPLVPETPAARIRQILAEADVKFCLTDSSTAYIIADVSGRPIIDVSTTDCSNQSCTNPELKFEPTNIAYAVFTSGTTGKPKGVLVTQENILSNLEVLSRIYPVPHGSRLLQACNQAFDVSVFEIFFTWYSGMCLCSASKDVMFRDFEQAINELEITHLSLTPTVAALTNPAHIPRVKFLVTAGEAVTHHVHSAWAGKGLYQGYGPSETTNICTVNPAVESDHVINNIGPPFENTSAFVLTQGNDFQLVPLGGLGELCFGGQQVFRGYQNMPELTQSKIINHPSYGRIYRSGDLGRLLPDGTILIQGRTDDQRKIRGQRIELGEISGCLLQVSSVQDCAIEVVKTADKERLLAFWIPSGYSKDSYSILQPDNNLEQIMEMIYAHLADHLPVYMVPDALVPVSAIPQTSQGKIDKRRLASDGSALSVEELNAYSRGSDDDETSELSATEKQLVSALTDTLQMPQTSIGRSTSFFALGLDSVSAIRLATKLRTEYGYSIDVSQILKRPTIARLAAKLEGGSSKQTNEHIPADCEAVVGSDVHESVVSQLHEYGQTVSYVLPCTPLQEAMLSAQDTSGHSAYRNKTLFSLYGSADKLKACWEVMLQRHDILRTIFLQTDDSKFPFVQAVLSSWTLPWQECGDIPDQPLTLLDSVQAGGDPLLDHSPPWRIQMYRSESIACLLLDMHHALYDANAMSNLLYEVEQLYKDQSLSAPVSFKPFLDFMVSASAEEADTLFRDQLRGFVPKPFKRTNSSLSASSFGTITGRLDYSPRVVESFLSRHSITMLSLAQAMWLKTLSASQCYSDVCCGNVVSGRSVPVDDIEALVAPCFNTIPVRVDLSKHRSNLSLIKALQRVNIDSLPYQLTPLRRIQTQAGTNGKRLFDSLVLLQQNATDLDSTIWTLEGESGVMDFPCIIELVPTNESYTISLHFNRSYLDDEVVSNLHQACLSAFSSCIRYPSSDVSDFIDFDKDLVAGILKPDTNHMQPVETAKTKRSENLGSSSDESWSPLELQIRTAYSAVSSAPEDRIRRDTTIYKLGLDSISAIQLANRLRKDGLLVQASDVMESPSCSELASAVQSRSHTPVLDTPEFDFEEFDKHYRRAALQSHQIATEKVASVRPCTSLQSGMLSEYTHSDGQQYFNHTFYAVEADIDSGKLQSAWSKVLEQHELLRTGFIGTDDHEHPFVMLTYTEFDVNDLEIQASSQEGLVYEYRERKASESVKDKLHLPPWRWSLVEDDGTRCLQFSAHHAIFDAESLRLIMADLQSALSKGYVSARLTIDGALSHILSNSQADVQSQRTFWSQKLGGAPVTRFPNMTPVRISDTRAVNVELVLELPQSKLEARCQELGVSMQSVGQGAWARLLSAYTGESQVTFGVVFSGRTSPATADAAFPCITTLPVSTNTAAEDSQLLMDLISYNASIQKHQFTPLTNIQKYAELPSEALFDSLFVYQRPLNDDFDSSSWKIIRETASVELAVSVEMEALSQDRLGLRLTINPAQVPCEQGRIMLQQMEAMIAGLLKFEDAINPSVLSIIPPKDPIIPTDFQYLHQMTEASVERYSDRVAMEFVDALEDGQIFSRHWSYRQLDEEANKIAHLLVDRGAKPGDIVATSFDKCPEASFAFYGILKAGCAFCAIDPTAPAARKAFILEDSSARVLLTSESIRAELQELTHCDVVDLINLENKAKLSTSSVTVSGLSPSCVSYVLYTSGTTGTPKGCEITHDNAVQLVMSFKRLFKGRWTDSSRWLQFASYHFDVSVLEQFWTWIVGIRLVCAPRDLILEDIAGFLDTMQITHLDLTPSLGRLLDPALVPSLHKGVFITGGESLKQDQINTWGDVGCLFNFYGPTECTIGVTVFPCVPKEGKPSNIGWQFDNVGCYVLAPGTQTPVLHGAIGELCISGKLVGKGYLNRPELTADCFPYLDAFGERVYRTGDLVRLFHDGSIDFLGRKDNQVKLRGQRLEIDEIEAVIKRCQDIQDTVCVVAKHPKQQKDQLIAFIGINESRKQGKPELCPADSTKHLIQTARSACEEHLPGYMVPTHFLPIQRIPLSVNNKVEEKLLRQLYADLPTNTIQSYATQTDDHQSLSDGERTIARILAELLKIDENDLTPSSNIFSLGLNSISAIQFSKTLKASGFSNAQVATVLKNSTIRKLTKALAASTDRSDSEIADTKQVILACRQRHMGTVTRVLRCKVDDIEAVAPCTPLQQGIISRSLASESSLYFNSFKYNAQGVDLQKLEKAFNQALECTQILRTFFIETDDGYVQAVRKTGHLPWWTLEVYDLASVDSVFAKRKQKWRSYNTSHLTVPFEIVIVRSGSETFVSVDLHHALYDGNSFDLLMDNVCKLYKSQDADFGKPFVDCLPFGPLRNVQGAKQFWLDHLQDVEPASMPSLVGDPASQDVLCTASLAILTQADELRRSLGVTIQGLVQATWIATLRKHYTGAVGTVVSGRSFDFEGIENVIGPLFNTIPFYLRCEPGDTWQTLVQRCHDFNTTALPYQHTSLRDIVKWCNKGHSQPPFDTLFVYQGTLDTSDTDRSILKPLEDDSFEADYPLSFEAEEAAEGHLKVTVAAKASICDEVRARDLIDEFQQAFLAMIKSPESDVGSSIGHTFEKLARTEDGNKSESQARDTSDFHWGPEASVIRSEIAALAGVQEADIDEITSIFEVGLDSVDAVKLSSRLKKKNVALPVSTIMKSQTIAQMTPTLTTDKTNKSKAEPEGAFQALENKLTSYARGQIKDDNSLQRVLPASPMQEALVSEMIRTSYKAYFNHDILKLSKDVDHERLEQAWRKVIEASPILRTGFLEVDDPDLDATFAQIIQGAGSEEFDHIKLSSEDAINEYLARISSDVSSAALIQPQMRLTWASTPKDNYLVLSVAHALYDGHSLSLLHQDVQNAYNETFQSRPFYADILRDTFHGSSEESVMFWRSFLTDAKKTQLPQIEDSDNSGTTTHRTEKTSRLAANDLISFCKQQGVTLQAVCQTAWAFVLAHTVQSLDVMFGVVLAGRDSELAEEVMFPMMNTVIMRSVLHGSRNDVLQSIQATISDISNHQHFPLRQIQAACQGQVQSSATGQNDVFFDSLFTFQRRPDTTESETQMLYESVNGSSEVEYPVAVEAEVVDGSLIWRIAGKSSAFDEAGVSNLLDILDDVLQAIVDQPHEPTLSFSNQEVSICGLPAFERQMKSDANQKTAEADGEIVEDEDDWSDTESAVREAIAKVTKTPEKEISKTASIQNLGVDSINAIKISALLRQKAIRITVSEIVRAGSVSKIASVARNKQMDKKPQVKVDTAAKIVSNLMTQKGFTPGKFGYEDQQIEQILPATAGQVYMLGAWQATVGQLFFGEFEYVTTVPAAIDNIKRAWQKLVANNPVLRTVFVATQDNEVPILQLVLRNAPASFVDLDNEEKPQSTMEQPFVRLTAQKADDSYKLCLKIHHALYDAISLSLLSQKLGNYLQNSATTQQSLVKFVDFIAQPLGTVRRNARTFWTEYLQGVQYPQLESDTSSPARHIEVYDPRAMSDMPSFENSLRKQGLSIQSVFFAAYARAYSYNTDPTAEDVIIGIYLANRSHLEDLSSLAAPTLNLVPLRVRSPTRTSLAELAKQIQKDLQAISTPENSSVGLWEIEAWTGVTVDTFVNFVKVPDNDDDTAAEQAVVMDEVAEKHRTEKRSHVSDITGDDFVVPQELQHGVLKKTYKVSHCFNPRSLVILTDFSQRSLDIEATVADGALGIGVFGWEDMMDVEQAEGLIEELKIEIQEVLES</sequence>
<evidence type="ECO:0000256" key="2">
    <source>
        <dbReference type="ARBA" id="ARBA00022450"/>
    </source>
</evidence>
<dbReference type="SUPFAM" id="SSF47336">
    <property type="entry name" value="ACP-like"/>
    <property type="match status" value="6"/>
</dbReference>
<feature type="domain" description="Carrier" evidence="7">
    <location>
        <begin position="2174"/>
        <end position="2250"/>
    </location>
</feature>
<reference evidence="8 9" key="1">
    <citation type="journal article" date="2014" name="BMC Genomics">
        <title>Genome sequencing of four Aureobasidium pullulans varieties: biotechnological potential, stress tolerance, and description of new species.</title>
        <authorList>
            <person name="Gostin Ar C."/>
            <person name="Ohm R.A."/>
            <person name="Kogej T."/>
            <person name="Sonjak S."/>
            <person name="Turk M."/>
            <person name="Zajc J."/>
            <person name="Zalar P."/>
            <person name="Grube M."/>
            <person name="Sun H."/>
            <person name="Han J."/>
            <person name="Sharma A."/>
            <person name="Chiniquy J."/>
            <person name="Ngan C.Y."/>
            <person name="Lipzen A."/>
            <person name="Barry K."/>
            <person name="Grigoriev I.V."/>
            <person name="Gunde-Cimerman N."/>
        </authorList>
    </citation>
    <scope>NUCLEOTIDE SEQUENCE [LARGE SCALE GENOMIC DNA]</scope>
    <source>
        <strain evidence="8 9">CBS 147.97</strain>
    </source>
</reference>
<dbReference type="Proteomes" id="UP000027730">
    <property type="component" value="Unassembled WGS sequence"/>
</dbReference>
<dbReference type="InterPro" id="IPR000873">
    <property type="entry name" value="AMP-dep_synth/lig_dom"/>
</dbReference>
<dbReference type="GO" id="GO:0031169">
    <property type="term" value="P:ferrichrome biosynthetic process"/>
    <property type="evidence" value="ECO:0007669"/>
    <property type="project" value="UniProtKB-ARBA"/>
</dbReference>
<dbReference type="InterPro" id="IPR020806">
    <property type="entry name" value="PKS_PP-bd"/>
</dbReference>